<feature type="transmembrane region" description="Helical" evidence="1">
    <location>
        <begin position="27"/>
        <end position="48"/>
    </location>
</feature>
<keyword evidence="3" id="KW-1185">Reference proteome</keyword>
<dbReference type="GO" id="GO:0005886">
    <property type="term" value="C:plasma membrane"/>
    <property type="evidence" value="ECO:0007669"/>
    <property type="project" value="TreeGrafter"/>
</dbReference>
<keyword evidence="1" id="KW-0812">Transmembrane</keyword>
<reference evidence="3" key="1">
    <citation type="journal article" date="2013" name="Stand. Genomic Sci.">
        <title>Complete genome sequence of Coriobacterium glomerans type strain (PW2(T)) from the midgut of Pyrrhocoris apterus L. (red soldier bug).</title>
        <authorList>
            <person name="Stackebrandt E."/>
            <person name="Zeytun A."/>
            <person name="Lapidus A."/>
            <person name="Nolan M."/>
            <person name="Lucas S."/>
            <person name="Hammon N."/>
            <person name="Deshpande S."/>
            <person name="Cheng J.F."/>
            <person name="Tapia R."/>
            <person name="Goodwin L.A."/>
            <person name="Pitluck S."/>
            <person name="Liolios K."/>
            <person name="Pagani I."/>
            <person name="Ivanova N."/>
            <person name="Mavromatis K."/>
            <person name="Mikhailova N."/>
            <person name="Huntemann M."/>
            <person name="Pati A."/>
            <person name="Chen A."/>
            <person name="Palaniappan K."/>
            <person name="Chang Y.J."/>
            <person name="Land M."/>
            <person name="Hauser L."/>
            <person name="Rohde M."/>
            <person name="Pukall R."/>
            <person name="Goker M."/>
            <person name="Detter J.C."/>
            <person name="Woyke T."/>
            <person name="Bristow J."/>
            <person name="Eisen J.A."/>
            <person name="Markowitz V."/>
            <person name="Hugenholtz P."/>
            <person name="Kyrpides N.C."/>
            <person name="Klenk H.P."/>
        </authorList>
    </citation>
    <scope>NUCLEOTIDE SEQUENCE</scope>
    <source>
        <strain evidence="3">ATCC 49209 / DSM 20642 / JCM 10262 / PW2</strain>
    </source>
</reference>
<dbReference type="InterPro" id="IPR005325">
    <property type="entry name" value="DUF308_memb"/>
</dbReference>
<feature type="transmembrane region" description="Helical" evidence="1">
    <location>
        <begin position="86"/>
        <end position="102"/>
    </location>
</feature>
<feature type="transmembrane region" description="Helical" evidence="1">
    <location>
        <begin position="141"/>
        <end position="161"/>
    </location>
</feature>
<evidence type="ECO:0000313" key="3">
    <source>
        <dbReference type="Proteomes" id="UP000006851"/>
    </source>
</evidence>
<feature type="transmembrane region" description="Helical" evidence="1">
    <location>
        <begin position="108"/>
        <end position="129"/>
    </location>
</feature>
<organism evidence="2 3">
    <name type="scientific">Coriobacterium glomerans (strain ATCC 49209 / DSM 20642 / JCM 10262 / PW2)</name>
    <dbReference type="NCBI Taxonomy" id="700015"/>
    <lineage>
        <taxon>Bacteria</taxon>
        <taxon>Bacillati</taxon>
        <taxon>Actinomycetota</taxon>
        <taxon>Coriobacteriia</taxon>
        <taxon>Coriobacteriales</taxon>
        <taxon>Coriobacteriaceae</taxon>
        <taxon>Coriobacterium</taxon>
    </lineage>
</organism>
<dbReference type="InterPro" id="IPR052712">
    <property type="entry name" value="Acid_resist_chaperone_HdeD"/>
</dbReference>
<accession>F2N870</accession>
<name>F2N870_CORGP</name>
<sequence>MNWYDSDYDYVKEYVKRWNDNVGRTKAWMIVLGLLMALAGVACAMYPFSIFAVIQIAATLALIAHGISEIYIYFSMSEFFRSPMRALLGVLNIVLGVMLIMMPPYLTAGAMVFLLAFLFIIAGFERISFSQRLRYFNIPDTSLGTLIGILDIIMGILFIVMPMFSSLILGYIIAAYLIVTGVTVFVEAFAVKKISVSDVDRASHHRDATR</sequence>
<proteinExistence type="predicted"/>
<dbReference type="eggNOG" id="COG3247">
    <property type="taxonomic scope" value="Bacteria"/>
</dbReference>
<evidence type="ECO:0000256" key="1">
    <source>
        <dbReference type="SAM" id="Phobius"/>
    </source>
</evidence>
<dbReference type="Pfam" id="PF03729">
    <property type="entry name" value="DUF308"/>
    <property type="match status" value="2"/>
</dbReference>
<dbReference type="PANTHER" id="PTHR34989">
    <property type="entry name" value="PROTEIN HDED"/>
    <property type="match status" value="1"/>
</dbReference>
<keyword evidence="1" id="KW-1133">Transmembrane helix</keyword>
<keyword evidence="1" id="KW-0472">Membrane</keyword>
<dbReference type="HOGENOM" id="CLU_119914_0_0_11"/>
<protein>
    <recommendedName>
        <fullName evidence="4">Integral membrane protein</fullName>
    </recommendedName>
</protein>
<dbReference type="STRING" id="700015.Corgl_1147"/>
<dbReference type="AlphaFoldDB" id="F2N870"/>
<dbReference type="PANTHER" id="PTHR34989:SF1">
    <property type="entry name" value="PROTEIN HDED"/>
    <property type="match status" value="1"/>
</dbReference>
<gene>
    <name evidence="2" type="ordered locus">Corgl_1147</name>
</gene>
<feature type="transmembrane region" description="Helical" evidence="1">
    <location>
        <begin position="54"/>
        <end position="74"/>
    </location>
</feature>
<dbReference type="EMBL" id="CP002628">
    <property type="protein sequence ID" value="AEB07253.1"/>
    <property type="molecule type" value="Genomic_DNA"/>
</dbReference>
<dbReference type="KEGG" id="cgo:Corgl_1147"/>
<dbReference type="Proteomes" id="UP000006851">
    <property type="component" value="Chromosome"/>
</dbReference>
<feature type="transmembrane region" description="Helical" evidence="1">
    <location>
        <begin position="167"/>
        <end position="191"/>
    </location>
</feature>
<evidence type="ECO:0000313" key="2">
    <source>
        <dbReference type="EMBL" id="AEB07253.1"/>
    </source>
</evidence>
<evidence type="ECO:0008006" key="4">
    <source>
        <dbReference type="Google" id="ProtNLM"/>
    </source>
</evidence>